<evidence type="ECO:0000313" key="3">
    <source>
        <dbReference type="EMBL" id="KAJ0404634.1"/>
    </source>
</evidence>
<keyword evidence="4" id="KW-1185">Reference proteome</keyword>
<dbReference type="PROSITE" id="PS50004">
    <property type="entry name" value="C2"/>
    <property type="match status" value="1"/>
</dbReference>
<evidence type="ECO:0000256" key="1">
    <source>
        <dbReference type="SAM" id="Phobius"/>
    </source>
</evidence>
<comment type="caution">
    <text evidence="3">The sequence shown here is derived from an EMBL/GenBank/DDBJ whole genome shotgun (WGS) entry which is preliminary data.</text>
</comment>
<dbReference type="AlphaFoldDB" id="A0AAD5Q8N5"/>
<name>A0AAD5Q8N5_PYTIN</name>
<dbReference type="Proteomes" id="UP001209570">
    <property type="component" value="Unassembled WGS sequence"/>
</dbReference>
<gene>
    <name evidence="3" type="ORF">P43SY_009847</name>
</gene>
<keyword evidence="1" id="KW-0812">Transmembrane</keyword>
<keyword evidence="1" id="KW-1133">Transmembrane helix</keyword>
<dbReference type="InterPro" id="IPR035892">
    <property type="entry name" value="C2_domain_sf"/>
</dbReference>
<dbReference type="EMBL" id="JAKCXM010000059">
    <property type="protein sequence ID" value="KAJ0404634.1"/>
    <property type="molecule type" value="Genomic_DNA"/>
</dbReference>
<evidence type="ECO:0000259" key="2">
    <source>
        <dbReference type="PROSITE" id="PS50004"/>
    </source>
</evidence>
<feature type="domain" description="C2" evidence="2">
    <location>
        <begin position="5"/>
        <end position="131"/>
    </location>
</feature>
<sequence>MTSGKSPTLAPATEPSAAYHDGTIHVRVLRARNLPTMDFGKRQDPFVLVQLEGSEPKLWGTTDPAFQGGTTPEWTEQQNREIELFYDARQHGRDVTLTVEVYSDESDGDLIGIGQVNVGKVVQNKTATESEFTVRLKESLTGSTGRGEVVIQVWFGPAVRRAFRAAQRFSKLLDARDAMVSSLWSLGLHASAPLAKYLHGPIEYVKRNRKLGMVLAALIGIVSAGAAAIFLSIALPTAIVAMLTFPFWIIPFTLAAFFTSPVWVPVLLLVGMFGAFMSAVFVGLGVTSRPVRRKGAFLSSRIKHSDVGKRVVYENTE</sequence>
<evidence type="ECO:0000313" key="4">
    <source>
        <dbReference type="Proteomes" id="UP001209570"/>
    </source>
</evidence>
<feature type="transmembrane region" description="Helical" evidence="1">
    <location>
        <begin position="264"/>
        <end position="286"/>
    </location>
</feature>
<dbReference type="InterPro" id="IPR000008">
    <property type="entry name" value="C2_dom"/>
</dbReference>
<proteinExistence type="predicted"/>
<organism evidence="3 4">
    <name type="scientific">Pythium insidiosum</name>
    <name type="common">Pythiosis disease agent</name>
    <dbReference type="NCBI Taxonomy" id="114742"/>
    <lineage>
        <taxon>Eukaryota</taxon>
        <taxon>Sar</taxon>
        <taxon>Stramenopiles</taxon>
        <taxon>Oomycota</taxon>
        <taxon>Peronosporomycetes</taxon>
        <taxon>Pythiales</taxon>
        <taxon>Pythiaceae</taxon>
        <taxon>Pythium</taxon>
    </lineage>
</organism>
<reference evidence="3" key="1">
    <citation type="submission" date="2021-12" db="EMBL/GenBank/DDBJ databases">
        <title>Prjna785345.</title>
        <authorList>
            <person name="Rujirawat T."/>
            <person name="Krajaejun T."/>
        </authorList>
    </citation>
    <scope>NUCLEOTIDE SEQUENCE</scope>
    <source>
        <strain evidence="3">Pi057C3</strain>
    </source>
</reference>
<dbReference type="Gene3D" id="2.60.40.150">
    <property type="entry name" value="C2 domain"/>
    <property type="match status" value="1"/>
</dbReference>
<dbReference type="SUPFAM" id="SSF49562">
    <property type="entry name" value="C2 domain (Calcium/lipid-binding domain, CaLB)"/>
    <property type="match status" value="1"/>
</dbReference>
<protein>
    <recommendedName>
        <fullName evidence="2">C2 domain-containing protein</fullName>
    </recommendedName>
</protein>
<feature type="transmembrane region" description="Helical" evidence="1">
    <location>
        <begin position="211"/>
        <end position="231"/>
    </location>
</feature>
<feature type="transmembrane region" description="Helical" evidence="1">
    <location>
        <begin position="238"/>
        <end position="258"/>
    </location>
</feature>
<accession>A0AAD5Q8N5</accession>
<dbReference type="SMART" id="SM00239">
    <property type="entry name" value="C2"/>
    <property type="match status" value="1"/>
</dbReference>
<dbReference type="Pfam" id="PF00168">
    <property type="entry name" value="C2"/>
    <property type="match status" value="1"/>
</dbReference>
<keyword evidence="1" id="KW-0472">Membrane</keyword>